<dbReference type="Proteomes" id="UP000054166">
    <property type="component" value="Unassembled WGS sequence"/>
</dbReference>
<dbReference type="EMBL" id="KN833140">
    <property type="protein sequence ID" value="KIM72327.1"/>
    <property type="molecule type" value="Genomic_DNA"/>
</dbReference>
<name>A0A0C3B4V6_PILCF</name>
<organism evidence="2 3">
    <name type="scientific">Piloderma croceum (strain F 1598)</name>
    <dbReference type="NCBI Taxonomy" id="765440"/>
    <lineage>
        <taxon>Eukaryota</taxon>
        <taxon>Fungi</taxon>
        <taxon>Dikarya</taxon>
        <taxon>Basidiomycota</taxon>
        <taxon>Agaricomycotina</taxon>
        <taxon>Agaricomycetes</taxon>
        <taxon>Agaricomycetidae</taxon>
        <taxon>Atheliales</taxon>
        <taxon>Atheliaceae</taxon>
        <taxon>Piloderma</taxon>
    </lineage>
</organism>
<dbReference type="PIRSF" id="PIRSF014899">
    <property type="entry name" value="UCP014899"/>
    <property type="match status" value="1"/>
</dbReference>
<evidence type="ECO:0000313" key="3">
    <source>
        <dbReference type="Proteomes" id="UP000054166"/>
    </source>
</evidence>
<dbReference type="NCBIfam" id="TIGR02452">
    <property type="entry name" value="TIGR02452 family protein"/>
    <property type="match status" value="1"/>
</dbReference>
<dbReference type="OrthoDB" id="9985428at2759"/>
<dbReference type="Gene3D" id="3.40.220.10">
    <property type="entry name" value="Leucine Aminopeptidase, subunit E, domain 1"/>
    <property type="match status" value="1"/>
</dbReference>
<proteinExistence type="predicted"/>
<reference evidence="3" key="2">
    <citation type="submission" date="2015-01" db="EMBL/GenBank/DDBJ databases">
        <title>Evolutionary Origins and Diversification of the Mycorrhizal Mutualists.</title>
        <authorList>
            <consortium name="DOE Joint Genome Institute"/>
            <consortium name="Mycorrhizal Genomics Consortium"/>
            <person name="Kohler A."/>
            <person name="Kuo A."/>
            <person name="Nagy L.G."/>
            <person name="Floudas D."/>
            <person name="Copeland A."/>
            <person name="Barry K.W."/>
            <person name="Cichocki N."/>
            <person name="Veneault-Fourrey C."/>
            <person name="LaButti K."/>
            <person name="Lindquist E.A."/>
            <person name="Lipzen A."/>
            <person name="Lundell T."/>
            <person name="Morin E."/>
            <person name="Murat C."/>
            <person name="Riley R."/>
            <person name="Ohm R."/>
            <person name="Sun H."/>
            <person name="Tunlid A."/>
            <person name="Henrissat B."/>
            <person name="Grigoriev I.V."/>
            <person name="Hibbett D.S."/>
            <person name="Martin F."/>
        </authorList>
    </citation>
    <scope>NUCLEOTIDE SEQUENCE [LARGE SCALE GENOMIC DNA]</scope>
    <source>
        <strain evidence="3">F 1598</strain>
    </source>
</reference>
<keyword evidence="3" id="KW-1185">Reference proteome</keyword>
<dbReference type="SUPFAM" id="SSF52949">
    <property type="entry name" value="Macro domain-like"/>
    <property type="match status" value="1"/>
</dbReference>
<dbReference type="PANTHER" id="PTHR35596">
    <property type="entry name" value="DUF2263 DOMAIN-CONTAINING PROTEIN"/>
    <property type="match status" value="1"/>
</dbReference>
<evidence type="ECO:0000313" key="2">
    <source>
        <dbReference type="EMBL" id="KIM72327.1"/>
    </source>
</evidence>
<dbReference type="InterPro" id="IPR012664">
    <property type="entry name" value="CHP02452"/>
</dbReference>
<dbReference type="InterPro" id="IPR019261">
    <property type="entry name" value="PARG_cat_microbial"/>
</dbReference>
<dbReference type="STRING" id="765440.A0A0C3B4V6"/>
<reference evidence="2 3" key="1">
    <citation type="submission" date="2014-04" db="EMBL/GenBank/DDBJ databases">
        <authorList>
            <consortium name="DOE Joint Genome Institute"/>
            <person name="Kuo A."/>
            <person name="Tarkka M."/>
            <person name="Buscot F."/>
            <person name="Kohler A."/>
            <person name="Nagy L.G."/>
            <person name="Floudas D."/>
            <person name="Copeland A."/>
            <person name="Barry K.W."/>
            <person name="Cichocki N."/>
            <person name="Veneault-Fourrey C."/>
            <person name="LaButti K."/>
            <person name="Lindquist E.A."/>
            <person name="Lipzen A."/>
            <person name="Lundell T."/>
            <person name="Morin E."/>
            <person name="Murat C."/>
            <person name="Sun H."/>
            <person name="Tunlid A."/>
            <person name="Henrissat B."/>
            <person name="Grigoriev I.V."/>
            <person name="Hibbett D.S."/>
            <person name="Martin F."/>
            <person name="Nordberg H.P."/>
            <person name="Cantor M.N."/>
            <person name="Hua S.X."/>
        </authorList>
    </citation>
    <scope>NUCLEOTIDE SEQUENCE [LARGE SCALE GENOMIC DNA]</scope>
    <source>
        <strain evidence="2 3">F 1598</strain>
    </source>
</reference>
<dbReference type="AlphaFoldDB" id="A0A0C3B4V6"/>
<gene>
    <name evidence="2" type="ORF">PILCRDRAFT_829824</name>
</gene>
<feature type="domain" description="Microbial-type PARG catalytic" evidence="1">
    <location>
        <begin position="22"/>
        <end position="183"/>
    </location>
</feature>
<dbReference type="HOGENOM" id="CLU_024412_4_0_1"/>
<sequence>MERFLFPSTHNHSDRDALKDIAKTTIRAVNRGEYTIHDTIYMLHSHAAVQGTRFFDHDSSSLSNWQSSPSVLFGNRRSQQSHISILEISTLRCARLLTNILRLRPANSRKVGVLNFASATKPGGGFLNGAQAQEESIARSSTLYPTLVSHVAREFYEIHNDDPTNAFYTHSIIYSPDVEVFRDDDGGWTKPMSIEVLTCAAVNAGEVRGTRNSVPAGQSTEGRIRSVMGERMARILYLFEKKGVRNLVLGSFGTGVFRNDVDAIAQIWADLLSGPSARFGKSFDRVMFAIMGRQTFVEFEESFNGRTR</sequence>
<dbReference type="InterPro" id="IPR043472">
    <property type="entry name" value="Macro_dom-like"/>
</dbReference>
<accession>A0A0C3B4V6</accession>
<protein>
    <recommendedName>
        <fullName evidence="1">Microbial-type PARG catalytic domain-containing protein</fullName>
    </recommendedName>
</protein>
<dbReference type="PANTHER" id="PTHR35596:SF1">
    <property type="entry name" value="MICROBIAL-TYPE PARG CATALYTIC DOMAIN-CONTAINING PROTEIN"/>
    <property type="match status" value="1"/>
</dbReference>
<dbReference type="InParanoid" id="A0A0C3B4V6"/>
<dbReference type="Pfam" id="PF10021">
    <property type="entry name" value="PARG_cat_microb"/>
    <property type="match status" value="1"/>
</dbReference>
<evidence type="ECO:0000259" key="1">
    <source>
        <dbReference type="Pfam" id="PF10021"/>
    </source>
</evidence>